<reference evidence="1" key="1">
    <citation type="submission" date="2018-05" db="EMBL/GenBank/DDBJ databases">
        <authorList>
            <person name="Lanie J.A."/>
            <person name="Ng W.-L."/>
            <person name="Kazmierczak K.M."/>
            <person name="Andrzejewski T.M."/>
            <person name="Davidsen T.M."/>
            <person name="Wayne K.J."/>
            <person name="Tettelin H."/>
            <person name="Glass J.I."/>
            <person name="Rusch D."/>
            <person name="Podicherti R."/>
            <person name="Tsui H.-C.T."/>
            <person name="Winkler M.E."/>
        </authorList>
    </citation>
    <scope>NUCLEOTIDE SEQUENCE</scope>
</reference>
<gene>
    <name evidence="1" type="ORF">METZ01_LOCUS57566</name>
</gene>
<name>A0A381SKY0_9ZZZZ</name>
<evidence type="ECO:0000313" key="1">
    <source>
        <dbReference type="EMBL" id="SVA04712.1"/>
    </source>
</evidence>
<proteinExistence type="predicted"/>
<protein>
    <submittedName>
        <fullName evidence="1">Uncharacterized protein</fullName>
    </submittedName>
</protein>
<dbReference type="EMBL" id="UINC01003255">
    <property type="protein sequence ID" value="SVA04712.1"/>
    <property type="molecule type" value="Genomic_DNA"/>
</dbReference>
<dbReference type="AlphaFoldDB" id="A0A381SKY0"/>
<organism evidence="1">
    <name type="scientific">marine metagenome</name>
    <dbReference type="NCBI Taxonomy" id="408172"/>
    <lineage>
        <taxon>unclassified sequences</taxon>
        <taxon>metagenomes</taxon>
        <taxon>ecological metagenomes</taxon>
    </lineage>
</organism>
<feature type="non-terminal residue" evidence="1">
    <location>
        <position position="1"/>
    </location>
</feature>
<sequence>VIIRFCVLVCAALVAFGASAVPLAVAQSGSWVAPRTSDGHPDLQGVWANNNVTPLQRPEVLADRETLTAEEMAALQARAGELFNADSGDAAFGDSVFSAVLAEAETFSSRDTATGNYNQFWMVEREWNNRTSLVVDPPNGRIPTRTQGADAVLAARASARGRHAQGPEDRSLGERCISWGVPRLGAGYNSYTQVFQTGDHVVLYMEMGGARVIPLNGGAHVDGSIRQLHGDSRGRWEGDTLVVETANYSPTSYFMGSSDGLELLERFTRVSEDVLQYEVTVTDPKTWSAPWSAMIPLRRSADPVFEYACHEGNVGMEGIMAGARALERTEADGGGQ</sequence>
<accession>A0A381SKY0</accession>